<dbReference type="PROSITE" id="PS50994">
    <property type="entry name" value="INTEGRASE"/>
    <property type="match status" value="1"/>
</dbReference>
<dbReference type="OrthoDB" id="6343797at2759"/>
<dbReference type="EnsemblMetazoa" id="XM_008207911">
    <property type="protein sequence ID" value="XP_008206133"/>
    <property type="gene ID" value="LOC103316107"/>
</dbReference>
<evidence type="ECO:0000259" key="2">
    <source>
        <dbReference type="PROSITE" id="PS50994"/>
    </source>
</evidence>
<accession>A0A7M7H4A1</accession>
<dbReference type="RefSeq" id="XP_008206133.1">
    <property type="nucleotide sequence ID" value="XM_008207911.1"/>
</dbReference>
<evidence type="ECO:0008006" key="5">
    <source>
        <dbReference type="Google" id="ProtNLM"/>
    </source>
</evidence>
<evidence type="ECO:0000259" key="1">
    <source>
        <dbReference type="PROSITE" id="PS50013"/>
    </source>
</evidence>
<feature type="domain" description="Integrase catalytic" evidence="2">
    <location>
        <begin position="1"/>
        <end position="73"/>
    </location>
</feature>
<feature type="domain" description="Chromo" evidence="1">
    <location>
        <begin position="183"/>
        <end position="216"/>
    </location>
</feature>
<dbReference type="Gene3D" id="3.30.420.10">
    <property type="entry name" value="Ribonuclease H-like superfamily/Ribonuclease H"/>
    <property type="match status" value="1"/>
</dbReference>
<dbReference type="Pfam" id="PF00665">
    <property type="entry name" value="rve"/>
    <property type="match status" value="1"/>
</dbReference>
<dbReference type="InterPro" id="IPR000953">
    <property type="entry name" value="Chromo/chromo_shadow_dom"/>
</dbReference>
<dbReference type="PANTHER" id="PTHR46585">
    <property type="entry name" value="INTEGRASE CORE DOMAIN CONTAINING PROTEIN"/>
    <property type="match status" value="1"/>
</dbReference>
<proteinExistence type="predicted"/>
<dbReference type="PANTHER" id="PTHR46585:SF1">
    <property type="entry name" value="CHROMO DOMAIN-CONTAINING PROTEIN"/>
    <property type="match status" value="1"/>
</dbReference>
<name>A0A7M7H4A1_NASVI</name>
<evidence type="ECO:0000313" key="4">
    <source>
        <dbReference type="Proteomes" id="UP000002358"/>
    </source>
</evidence>
<dbReference type="InterPro" id="IPR012337">
    <property type="entry name" value="RNaseH-like_sf"/>
</dbReference>
<evidence type="ECO:0000313" key="3">
    <source>
        <dbReference type="EnsemblMetazoa" id="XP_008206133"/>
    </source>
</evidence>
<dbReference type="InterPro" id="IPR001584">
    <property type="entry name" value="Integrase_cat-core"/>
</dbReference>
<dbReference type="AlphaFoldDB" id="A0A7M7H4A1"/>
<dbReference type="GO" id="GO:0003676">
    <property type="term" value="F:nucleic acid binding"/>
    <property type="evidence" value="ECO:0007669"/>
    <property type="project" value="InterPro"/>
</dbReference>
<dbReference type="GeneID" id="103316107"/>
<dbReference type="Gene3D" id="2.40.50.40">
    <property type="match status" value="1"/>
</dbReference>
<dbReference type="SUPFAM" id="SSF54160">
    <property type="entry name" value="Chromo domain-like"/>
    <property type="match status" value="1"/>
</dbReference>
<sequence length="216" mass="25158">MRSLDEVWKADLVEMQPYAQENKGYKYLLTVIDVFSKNAWAVPLKQKTRNEVAAAMKSVLDQGRVPKNLHTDREYNNSKHRTIGIKPKDVSKENEAILLIRFSRQEGRKKSKFKVGDKARVSKMKQVFKKAFTPNWSTAIFTISQVVPTYPVQTYKLEDYQDQPIAGGFYEQELLKAKHLDIYLVEKVLKKRGNQLYVKWLGFDDSHNSWINKSDL</sequence>
<dbReference type="GO" id="GO:0015074">
    <property type="term" value="P:DNA integration"/>
    <property type="evidence" value="ECO:0007669"/>
    <property type="project" value="InterPro"/>
</dbReference>
<dbReference type="PROSITE" id="PS50013">
    <property type="entry name" value="CHROMO_2"/>
    <property type="match status" value="1"/>
</dbReference>
<dbReference type="InterPro" id="IPR036397">
    <property type="entry name" value="RNaseH_sf"/>
</dbReference>
<protein>
    <recommendedName>
        <fullName evidence="5">Chromo domain-containing protein</fullName>
    </recommendedName>
</protein>
<dbReference type="InterPro" id="IPR016197">
    <property type="entry name" value="Chromo-like_dom_sf"/>
</dbReference>
<dbReference type="SUPFAM" id="SSF53098">
    <property type="entry name" value="Ribonuclease H-like"/>
    <property type="match status" value="1"/>
</dbReference>
<reference evidence="3" key="1">
    <citation type="submission" date="2021-01" db="UniProtKB">
        <authorList>
            <consortium name="EnsemblMetazoa"/>
        </authorList>
    </citation>
    <scope>IDENTIFICATION</scope>
</reference>
<organism evidence="3 4">
    <name type="scientific">Nasonia vitripennis</name>
    <name type="common">Parasitic wasp</name>
    <dbReference type="NCBI Taxonomy" id="7425"/>
    <lineage>
        <taxon>Eukaryota</taxon>
        <taxon>Metazoa</taxon>
        <taxon>Ecdysozoa</taxon>
        <taxon>Arthropoda</taxon>
        <taxon>Hexapoda</taxon>
        <taxon>Insecta</taxon>
        <taxon>Pterygota</taxon>
        <taxon>Neoptera</taxon>
        <taxon>Endopterygota</taxon>
        <taxon>Hymenoptera</taxon>
        <taxon>Apocrita</taxon>
        <taxon>Proctotrupomorpha</taxon>
        <taxon>Chalcidoidea</taxon>
        <taxon>Pteromalidae</taxon>
        <taxon>Pteromalinae</taxon>
        <taxon>Nasonia</taxon>
    </lineage>
</organism>
<dbReference type="GO" id="GO:0005694">
    <property type="term" value="C:chromosome"/>
    <property type="evidence" value="ECO:0007669"/>
    <property type="project" value="UniProtKB-ARBA"/>
</dbReference>
<dbReference type="Proteomes" id="UP000002358">
    <property type="component" value="Unassembled WGS sequence"/>
</dbReference>
<dbReference type="KEGG" id="nvi:103316107"/>
<keyword evidence="4" id="KW-1185">Reference proteome</keyword>
<dbReference type="InParanoid" id="A0A7M7H4A1"/>